<dbReference type="Proteomes" id="UP000520513">
    <property type="component" value="Unassembled WGS sequence"/>
</dbReference>
<comment type="caution">
    <text evidence="4">The sequence shown here is derived from an EMBL/GenBank/DDBJ whole genome shotgun (WGS) entry which is preliminary data.</text>
</comment>
<proteinExistence type="predicted"/>
<evidence type="ECO:0008006" key="7">
    <source>
        <dbReference type="Google" id="ProtNLM"/>
    </source>
</evidence>
<reference evidence="5 6" key="1">
    <citation type="submission" date="2020-04" db="EMBL/GenBank/DDBJ databases">
        <title>Pseudomonas crami sp. nov., a novel proteolytic bacterial species isolated from cream.</title>
        <authorList>
            <person name="Hofmann K."/>
            <person name="Woller A."/>
            <person name="Huptas C."/>
            <person name="Wenning M."/>
            <person name="Scherer S."/>
            <person name="Doll E.V."/>
        </authorList>
    </citation>
    <scope>NUCLEOTIDE SEQUENCE [LARGE SCALE GENOMIC DNA]</scope>
    <source>
        <strain evidence="3 6">WS 5096</strain>
        <strain evidence="4 5">WS 5106</strain>
    </source>
</reference>
<keyword evidence="6" id="KW-1185">Reference proteome</keyword>
<name>A0A7X1AHZ7_9PSED</name>
<evidence type="ECO:0000256" key="1">
    <source>
        <dbReference type="SAM" id="Coils"/>
    </source>
</evidence>
<evidence type="ECO:0000313" key="3">
    <source>
        <dbReference type="EMBL" id="MBC2379515.1"/>
    </source>
</evidence>
<dbReference type="EMBL" id="JAAXCZ010000001">
    <property type="protein sequence ID" value="MBC2379515.1"/>
    <property type="molecule type" value="Genomic_DNA"/>
</dbReference>
<dbReference type="EMBL" id="JAAXCY010000001">
    <property type="protein sequence ID" value="MBC2404879.1"/>
    <property type="molecule type" value="Genomic_DNA"/>
</dbReference>
<evidence type="ECO:0000313" key="5">
    <source>
        <dbReference type="Proteomes" id="UP000520513"/>
    </source>
</evidence>
<dbReference type="AlphaFoldDB" id="A0A7X1AHZ7"/>
<organism evidence="4 5">
    <name type="scientific">Pseudomonas cremoris</name>
    <dbReference type="NCBI Taxonomy" id="2724178"/>
    <lineage>
        <taxon>Bacteria</taxon>
        <taxon>Pseudomonadati</taxon>
        <taxon>Pseudomonadota</taxon>
        <taxon>Gammaproteobacteria</taxon>
        <taxon>Pseudomonadales</taxon>
        <taxon>Pseudomonadaceae</taxon>
        <taxon>Pseudomonas</taxon>
    </lineage>
</organism>
<keyword evidence="1" id="KW-0175">Coiled coil</keyword>
<feature type="coiled-coil region" evidence="1">
    <location>
        <begin position="68"/>
        <end position="102"/>
    </location>
</feature>
<protein>
    <recommendedName>
        <fullName evidence="7">Chemotaxis protein</fullName>
    </recommendedName>
</protein>
<feature type="region of interest" description="Disordered" evidence="2">
    <location>
        <begin position="135"/>
        <end position="156"/>
    </location>
</feature>
<sequence>MMSVIAANNAAIRLPAAPTAKPVGGAEDKAETVAPAADSKAAEGVAVKISSAGFRAAKNDSNNKDIDDSNLKDNVKQLLKMIRELKKQIADKRAEIASVMADSAMSPDQRQARMSNLQSSLASLQGSLSMASVQLGKAMKDESPQAQLEAMALAAK</sequence>
<evidence type="ECO:0000256" key="2">
    <source>
        <dbReference type="SAM" id="MobiDB-lite"/>
    </source>
</evidence>
<gene>
    <name evidence="3" type="ORF">HF209_01035</name>
    <name evidence="4" type="ORF">HF257_02585</name>
</gene>
<evidence type="ECO:0000313" key="6">
    <source>
        <dbReference type="Proteomes" id="UP000534677"/>
    </source>
</evidence>
<evidence type="ECO:0000313" key="4">
    <source>
        <dbReference type="EMBL" id="MBC2404879.1"/>
    </source>
</evidence>
<dbReference type="RefSeq" id="WP_185703460.1">
    <property type="nucleotide sequence ID" value="NZ_JAAXCY010000001.1"/>
</dbReference>
<accession>A0A7X1AHZ7</accession>
<dbReference type="Proteomes" id="UP000534677">
    <property type="component" value="Unassembled WGS sequence"/>
</dbReference>